<comment type="caution">
    <text evidence="2">The sequence shown here is derived from an EMBL/GenBank/DDBJ whole genome shotgun (WGS) entry which is preliminary data.</text>
</comment>
<accession>A0A7W6CH89</accession>
<reference evidence="2 3" key="1">
    <citation type="submission" date="2020-08" db="EMBL/GenBank/DDBJ databases">
        <title>Genomic Encyclopedia of Type Strains, Phase IV (KMG-IV): sequencing the most valuable type-strain genomes for metagenomic binning, comparative biology and taxonomic classification.</title>
        <authorList>
            <person name="Goeker M."/>
        </authorList>
    </citation>
    <scope>NUCLEOTIDE SEQUENCE [LARGE SCALE GENOMIC DNA]</scope>
    <source>
        <strain evidence="2 3">DSM 27057</strain>
    </source>
</reference>
<name>A0A7W6CH89_9SPHN</name>
<keyword evidence="1" id="KW-1133">Transmembrane helix</keyword>
<dbReference type="Proteomes" id="UP000548867">
    <property type="component" value="Unassembled WGS sequence"/>
</dbReference>
<evidence type="ECO:0000313" key="3">
    <source>
        <dbReference type="Proteomes" id="UP000548867"/>
    </source>
</evidence>
<protein>
    <recommendedName>
        <fullName evidence="4">DUF2946 domain-containing protein</fullName>
    </recommendedName>
</protein>
<proteinExistence type="predicted"/>
<keyword evidence="1" id="KW-0812">Transmembrane</keyword>
<keyword evidence="3" id="KW-1185">Reference proteome</keyword>
<dbReference type="AlphaFoldDB" id="A0A7W6CH89"/>
<evidence type="ECO:0000256" key="1">
    <source>
        <dbReference type="SAM" id="Phobius"/>
    </source>
</evidence>
<organism evidence="2 3">
    <name type="scientific">Novosphingobium sediminicola</name>
    <dbReference type="NCBI Taxonomy" id="563162"/>
    <lineage>
        <taxon>Bacteria</taxon>
        <taxon>Pseudomonadati</taxon>
        <taxon>Pseudomonadota</taxon>
        <taxon>Alphaproteobacteria</taxon>
        <taxon>Sphingomonadales</taxon>
        <taxon>Sphingomonadaceae</taxon>
        <taxon>Novosphingobium</taxon>
    </lineage>
</organism>
<keyword evidence="1" id="KW-0472">Membrane</keyword>
<dbReference type="EMBL" id="JACIDX010000005">
    <property type="protein sequence ID" value="MBB3954604.1"/>
    <property type="molecule type" value="Genomic_DNA"/>
</dbReference>
<gene>
    <name evidence="2" type="ORF">GGR38_001543</name>
</gene>
<evidence type="ECO:0000313" key="2">
    <source>
        <dbReference type="EMBL" id="MBB3954604.1"/>
    </source>
</evidence>
<sequence length="134" mass="14625">MRLIVHAIRRLVQSHRWLAAAFMALALLVRAWVPAGYMPDHRARVLTMEICADSLGQRITRSITLPGRDDGTARVKNHCDYGVMADAAMGGADGFLLAAALAFILALGFLPRPALPLRRARAIRPPLRGPPARP</sequence>
<dbReference type="RefSeq" id="WP_221227039.1">
    <property type="nucleotide sequence ID" value="NZ_JACIDX010000005.1"/>
</dbReference>
<feature type="transmembrane region" description="Helical" evidence="1">
    <location>
        <begin position="94"/>
        <end position="111"/>
    </location>
</feature>
<evidence type="ECO:0008006" key="4">
    <source>
        <dbReference type="Google" id="ProtNLM"/>
    </source>
</evidence>